<gene>
    <name evidence="2" type="ORF">PR001_g24037</name>
    <name evidence="1" type="ORF">PR002_g29962</name>
    <name evidence="3" type="ORF">PR003_g30945</name>
</gene>
<evidence type="ECO:0008006" key="7">
    <source>
        <dbReference type="Google" id="ProtNLM"/>
    </source>
</evidence>
<comment type="caution">
    <text evidence="1">The sequence shown here is derived from an EMBL/GenBank/DDBJ whole genome shotgun (WGS) entry which is preliminary data.</text>
</comment>
<name>A0A6A3GWT6_9STRA</name>
<keyword evidence="5" id="KW-1185">Reference proteome</keyword>
<accession>A0A6A3GWT6</accession>
<evidence type="ECO:0000313" key="6">
    <source>
        <dbReference type="Proteomes" id="UP000435112"/>
    </source>
</evidence>
<dbReference type="EMBL" id="QXFT01006106">
    <property type="protein sequence ID" value="KAE9270090.1"/>
    <property type="molecule type" value="Genomic_DNA"/>
</dbReference>
<evidence type="ECO:0000313" key="5">
    <source>
        <dbReference type="Proteomes" id="UP000434957"/>
    </source>
</evidence>
<dbReference type="InterPro" id="IPR011009">
    <property type="entry name" value="Kinase-like_dom_sf"/>
</dbReference>
<evidence type="ECO:0000313" key="4">
    <source>
        <dbReference type="Proteomes" id="UP000429607"/>
    </source>
</evidence>
<dbReference type="Gene3D" id="3.30.200.20">
    <property type="entry name" value="Phosphorylase Kinase, domain 1"/>
    <property type="match status" value="1"/>
</dbReference>
<dbReference type="OrthoDB" id="10364604at2759"/>
<organism evidence="1 6">
    <name type="scientific">Phytophthora rubi</name>
    <dbReference type="NCBI Taxonomy" id="129364"/>
    <lineage>
        <taxon>Eukaryota</taxon>
        <taxon>Sar</taxon>
        <taxon>Stramenopiles</taxon>
        <taxon>Oomycota</taxon>
        <taxon>Peronosporomycetes</taxon>
        <taxon>Peronosporales</taxon>
        <taxon>Peronosporaceae</taxon>
        <taxon>Phytophthora</taxon>
    </lineage>
</organism>
<evidence type="ECO:0000313" key="2">
    <source>
        <dbReference type="EMBL" id="KAE8981323.1"/>
    </source>
</evidence>
<proteinExistence type="predicted"/>
<dbReference type="Proteomes" id="UP000434957">
    <property type="component" value="Unassembled WGS sequence"/>
</dbReference>
<dbReference type="Proteomes" id="UP000435112">
    <property type="component" value="Unassembled WGS sequence"/>
</dbReference>
<dbReference type="EMBL" id="QXFV01002966">
    <property type="protein sequence ID" value="KAE8981323.1"/>
    <property type="molecule type" value="Genomic_DNA"/>
</dbReference>
<sequence length="226" mass="26588">MYGQSTAKFLSFLEKQTRKSFIKRLASNRKVLDTIQVFNEDIDDLCKLLTLVHLQEMAKWRREWDEERRKQEQMLLSIAANQQRLSADLQSKDNNLVESLAMLKFEMTHKKEQKSQADLQQDHEDVRRQCITRARVVHLERRRQLRHQAAVRLRLVRGRDQGHVGQGIKSLLLDDDDQAKTSFFKEVEVWRRLHNPHVVELFGACHVSTPASSSRSCVLRTTSWRT</sequence>
<reference evidence="4 6" key="1">
    <citation type="submission" date="2018-09" db="EMBL/GenBank/DDBJ databases">
        <title>Genomic investigation of the strawberry pathogen Phytophthora fragariae indicates pathogenicity is determined by transcriptional variation in three key races.</title>
        <authorList>
            <person name="Adams T.M."/>
            <person name="Armitage A.D."/>
            <person name="Sobczyk M.K."/>
            <person name="Bates H.J."/>
            <person name="Dunwell J.M."/>
            <person name="Nellist C.F."/>
            <person name="Harrison R.J."/>
        </authorList>
    </citation>
    <scope>NUCLEOTIDE SEQUENCE [LARGE SCALE GENOMIC DNA]</scope>
    <source>
        <strain evidence="2 4">SCRP249</strain>
        <strain evidence="1 6">SCRP324</strain>
        <strain evidence="3 5">SCRP333</strain>
    </source>
</reference>
<protein>
    <recommendedName>
        <fullName evidence="7">Protein kinase domain-containing protein</fullName>
    </recommendedName>
</protein>
<dbReference type="AlphaFoldDB" id="A0A6A3GWT6"/>
<dbReference type="EMBL" id="QXFU01006357">
    <property type="protein sequence ID" value="KAE8961248.1"/>
    <property type="molecule type" value="Genomic_DNA"/>
</dbReference>
<evidence type="ECO:0000313" key="3">
    <source>
        <dbReference type="EMBL" id="KAE9270090.1"/>
    </source>
</evidence>
<dbReference type="Proteomes" id="UP000429607">
    <property type="component" value="Unassembled WGS sequence"/>
</dbReference>
<evidence type="ECO:0000313" key="1">
    <source>
        <dbReference type="EMBL" id="KAE8961248.1"/>
    </source>
</evidence>
<dbReference type="SUPFAM" id="SSF56112">
    <property type="entry name" value="Protein kinase-like (PK-like)"/>
    <property type="match status" value="1"/>
</dbReference>